<dbReference type="AlphaFoldDB" id="D7UE35"/>
<dbReference type="HOGENOM" id="CLU_2053973_0_0_1"/>
<evidence type="ECO:0000313" key="1">
    <source>
        <dbReference type="EMBL" id="CBI41000.3"/>
    </source>
</evidence>
<dbReference type="InParanoid" id="D7UE35"/>
<name>D7UE35_VITVI</name>
<organism evidence="1 2">
    <name type="scientific">Vitis vinifera</name>
    <name type="common">Grape</name>
    <dbReference type="NCBI Taxonomy" id="29760"/>
    <lineage>
        <taxon>Eukaryota</taxon>
        <taxon>Viridiplantae</taxon>
        <taxon>Streptophyta</taxon>
        <taxon>Embryophyta</taxon>
        <taxon>Tracheophyta</taxon>
        <taxon>Spermatophyta</taxon>
        <taxon>Magnoliopsida</taxon>
        <taxon>eudicotyledons</taxon>
        <taxon>Gunneridae</taxon>
        <taxon>Pentapetalae</taxon>
        <taxon>rosids</taxon>
        <taxon>Vitales</taxon>
        <taxon>Vitaceae</taxon>
        <taxon>Viteae</taxon>
        <taxon>Vitis</taxon>
    </lineage>
</organism>
<gene>
    <name evidence="1" type="ORF">VIT_00s0342g00010</name>
</gene>
<reference evidence="2" key="1">
    <citation type="journal article" date="2007" name="Nature">
        <title>The grapevine genome sequence suggests ancestral hexaploidization in major angiosperm phyla.</title>
        <authorList>
            <consortium name="The French-Italian Public Consortium for Grapevine Genome Characterization."/>
            <person name="Jaillon O."/>
            <person name="Aury J.-M."/>
            <person name="Noel B."/>
            <person name="Policriti A."/>
            <person name="Clepet C."/>
            <person name="Casagrande A."/>
            <person name="Choisne N."/>
            <person name="Aubourg S."/>
            <person name="Vitulo N."/>
            <person name="Jubin C."/>
            <person name="Vezzi A."/>
            <person name="Legeai F."/>
            <person name="Hugueney P."/>
            <person name="Dasilva C."/>
            <person name="Horner D."/>
            <person name="Mica E."/>
            <person name="Jublot D."/>
            <person name="Poulain J."/>
            <person name="Bruyere C."/>
            <person name="Billault A."/>
            <person name="Segurens B."/>
            <person name="Gouyvenoux M."/>
            <person name="Ugarte E."/>
            <person name="Cattonaro F."/>
            <person name="Anthouard V."/>
            <person name="Vico V."/>
            <person name="Del Fabbro C."/>
            <person name="Alaux M."/>
            <person name="Di Gaspero G."/>
            <person name="Dumas V."/>
            <person name="Felice N."/>
            <person name="Paillard S."/>
            <person name="Juman I."/>
            <person name="Moroldo M."/>
            <person name="Scalabrin S."/>
            <person name="Canaguier A."/>
            <person name="Le Clainche I."/>
            <person name="Malacrida G."/>
            <person name="Durand E."/>
            <person name="Pesole G."/>
            <person name="Laucou V."/>
            <person name="Chatelet P."/>
            <person name="Merdinoglu D."/>
            <person name="Delledonne M."/>
            <person name="Pezzotti M."/>
            <person name="Lecharny A."/>
            <person name="Scarpelli C."/>
            <person name="Artiguenave F."/>
            <person name="Pe M.E."/>
            <person name="Valle G."/>
            <person name="Morgante M."/>
            <person name="Caboche M."/>
            <person name="Adam-Blondon A.-F."/>
            <person name="Weissenbach J."/>
            <person name="Quetier F."/>
            <person name="Wincker P."/>
        </authorList>
    </citation>
    <scope>NUCLEOTIDE SEQUENCE [LARGE SCALE GENOMIC DNA]</scope>
    <source>
        <strain evidence="2">cv. Pinot noir / PN40024</strain>
    </source>
</reference>
<proteinExistence type="predicted"/>
<dbReference type="PaxDb" id="29760-VIT_00s0342g00010.t01"/>
<keyword evidence="2" id="KW-1185">Reference proteome</keyword>
<protein>
    <submittedName>
        <fullName evidence="1">Uncharacterized protein</fullName>
    </submittedName>
</protein>
<dbReference type="Proteomes" id="UP000009183">
    <property type="component" value="Unassembled WGS sequence, unordered"/>
</dbReference>
<dbReference type="EMBL" id="FN596781">
    <property type="protein sequence ID" value="CBI41000.3"/>
    <property type="molecule type" value="Genomic_DNA"/>
</dbReference>
<sequence>MTLHLVDNMRNTGNLRQVPQFLCREIAYANDSSLAKIISASIAFHVLGISDWVRFSDLKPTEPFFIQTDQWIRYKSTQHIVWCTPLRTSKSWLQSFRHHNCCMLLLSVVHFKHSVSCVVA</sequence>
<evidence type="ECO:0000313" key="2">
    <source>
        <dbReference type="Proteomes" id="UP000009183"/>
    </source>
</evidence>
<accession>D7UE35</accession>